<feature type="active site" evidence="5">
    <location>
        <position position="72"/>
    </location>
</feature>
<evidence type="ECO:0000256" key="7">
    <source>
        <dbReference type="RuleBase" id="RU000417"/>
    </source>
</evidence>
<gene>
    <name evidence="8" type="primary">dcm</name>
    <name evidence="8" type="ORF">H6G05_21420</name>
</gene>
<dbReference type="PANTHER" id="PTHR46098">
    <property type="entry name" value="TRNA (CYTOSINE(38)-C(5))-METHYLTRANSFERASE"/>
    <property type="match status" value="1"/>
</dbReference>
<keyword evidence="4" id="KW-0680">Restriction system</keyword>
<dbReference type="InterPro" id="IPR018117">
    <property type="entry name" value="C5_DNA_meth_AS"/>
</dbReference>
<dbReference type="InterPro" id="IPR050750">
    <property type="entry name" value="C5-MTase"/>
</dbReference>
<dbReference type="SUPFAM" id="SSF53335">
    <property type="entry name" value="S-adenosyl-L-methionine-dependent methyltransferases"/>
    <property type="match status" value="1"/>
</dbReference>
<evidence type="ECO:0000313" key="8">
    <source>
        <dbReference type="EMBL" id="MBD2319387.1"/>
    </source>
</evidence>
<accession>A0ABR8CH66</accession>
<dbReference type="InterPro" id="IPR001525">
    <property type="entry name" value="C5_MeTfrase"/>
</dbReference>
<sequence>MSFVFADLFAGIGGFRTALESVDGKCVFSSEWDKYAQATYKANFGDIPNGDITQIHPSIIPDIDILTAGFPCQPFSSIGKREGFEHPTQGTLFYDVVKILKEKKPKAFILENVEGLVSHDGGKTLNIILDTLSVSTNGQYLFLSNPDVRYHIFWRILDAKDYGLPQIRKRIFIVGISEDISMDIPDFKFPLPFPYKEFIGSYVEENVSGYSISKHLQDSYLFKIDDGRPELINRDSQIQVKTLVSTYHKIQRLTGTFVKGGETGIRLLSENECKAIMGYSQSFIVPVSRTQMYRQFGNSVAVPVVREVAKSLINCLKRYKAITDDSVKKGSLISV</sequence>
<dbReference type="Proteomes" id="UP000618445">
    <property type="component" value="Unassembled WGS sequence"/>
</dbReference>
<dbReference type="GO" id="GO:0003886">
    <property type="term" value="F:DNA (cytosine-5-)-methyltransferase activity"/>
    <property type="evidence" value="ECO:0007669"/>
    <property type="project" value="UniProtKB-EC"/>
</dbReference>
<evidence type="ECO:0000256" key="1">
    <source>
        <dbReference type="ARBA" id="ARBA00022603"/>
    </source>
</evidence>
<evidence type="ECO:0000313" key="9">
    <source>
        <dbReference type="Proteomes" id="UP000618445"/>
    </source>
</evidence>
<keyword evidence="1 5" id="KW-0489">Methyltransferase</keyword>
<dbReference type="RefSeq" id="WP_190581334.1">
    <property type="nucleotide sequence ID" value="NZ_CAWPQU010000044.1"/>
</dbReference>
<evidence type="ECO:0000256" key="6">
    <source>
        <dbReference type="RuleBase" id="RU000416"/>
    </source>
</evidence>
<dbReference type="Pfam" id="PF00145">
    <property type="entry name" value="DNA_methylase"/>
    <property type="match status" value="1"/>
</dbReference>
<reference evidence="8 9" key="1">
    <citation type="journal article" date="2020" name="ISME J.">
        <title>Comparative genomics reveals insights into cyanobacterial evolution and habitat adaptation.</title>
        <authorList>
            <person name="Chen M.Y."/>
            <person name="Teng W.K."/>
            <person name="Zhao L."/>
            <person name="Hu C.X."/>
            <person name="Zhou Y.K."/>
            <person name="Han B.P."/>
            <person name="Song L.R."/>
            <person name="Shu W.S."/>
        </authorList>
    </citation>
    <scope>NUCLEOTIDE SEQUENCE [LARGE SCALE GENOMIC DNA]</scope>
    <source>
        <strain evidence="8 9">FACHB-1050</strain>
    </source>
</reference>
<dbReference type="InterPro" id="IPR029063">
    <property type="entry name" value="SAM-dependent_MTases_sf"/>
</dbReference>
<dbReference type="NCBIfam" id="TIGR00675">
    <property type="entry name" value="dcm"/>
    <property type="match status" value="1"/>
</dbReference>
<dbReference type="CDD" id="cd00315">
    <property type="entry name" value="Cyt_C5_DNA_methylase"/>
    <property type="match status" value="1"/>
</dbReference>
<organism evidence="8 9">
    <name type="scientific">Phormidium tenue FACHB-1050</name>
    <dbReference type="NCBI Taxonomy" id="2692857"/>
    <lineage>
        <taxon>Bacteria</taxon>
        <taxon>Bacillati</taxon>
        <taxon>Cyanobacteriota</taxon>
        <taxon>Cyanophyceae</taxon>
        <taxon>Oscillatoriophycideae</taxon>
        <taxon>Oscillatoriales</taxon>
        <taxon>Oscillatoriaceae</taxon>
        <taxon>Phormidium</taxon>
    </lineage>
</organism>
<evidence type="ECO:0000256" key="5">
    <source>
        <dbReference type="PROSITE-ProRule" id="PRU01016"/>
    </source>
</evidence>
<dbReference type="InterPro" id="IPR031303">
    <property type="entry name" value="C5_meth_CS"/>
</dbReference>
<dbReference type="EMBL" id="JACJQY010000049">
    <property type="protein sequence ID" value="MBD2319387.1"/>
    <property type="molecule type" value="Genomic_DNA"/>
</dbReference>
<dbReference type="PRINTS" id="PR00105">
    <property type="entry name" value="C5METTRFRASE"/>
</dbReference>
<keyword evidence="9" id="KW-1185">Reference proteome</keyword>
<evidence type="ECO:0000256" key="4">
    <source>
        <dbReference type="ARBA" id="ARBA00022747"/>
    </source>
</evidence>
<dbReference type="Gene3D" id="3.40.50.150">
    <property type="entry name" value="Vaccinia Virus protein VP39"/>
    <property type="match status" value="1"/>
</dbReference>
<dbReference type="PROSITE" id="PS00095">
    <property type="entry name" value="C5_MTASE_2"/>
    <property type="match status" value="1"/>
</dbReference>
<dbReference type="PANTHER" id="PTHR46098:SF1">
    <property type="entry name" value="TRNA (CYTOSINE(38)-C(5))-METHYLTRANSFERASE"/>
    <property type="match status" value="1"/>
</dbReference>
<dbReference type="EC" id="2.1.1.37" evidence="7"/>
<protein>
    <recommendedName>
        <fullName evidence="7">Cytosine-specific methyltransferase</fullName>
        <ecNumber evidence="7">2.1.1.37</ecNumber>
    </recommendedName>
</protein>
<evidence type="ECO:0000256" key="3">
    <source>
        <dbReference type="ARBA" id="ARBA00022691"/>
    </source>
</evidence>
<comment type="similarity">
    <text evidence="5 6">Belongs to the class I-like SAM-binding methyltransferase superfamily. C5-methyltransferase family.</text>
</comment>
<proteinExistence type="inferred from homology"/>
<keyword evidence="3 5" id="KW-0949">S-adenosyl-L-methionine</keyword>
<comment type="caution">
    <text evidence="8">The sequence shown here is derived from an EMBL/GenBank/DDBJ whole genome shotgun (WGS) entry which is preliminary data.</text>
</comment>
<dbReference type="PROSITE" id="PS00094">
    <property type="entry name" value="C5_MTASE_1"/>
    <property type="match status" value="1"/>
</dbReference>
<keyword evidence="2 5" id="KW-0808">Transferase</keyword>
<name>A0ABR8CH66_9CYAN</name>
<dbReference type="PROSITE" id="PS51679">
    <property type="entry name" value="SAM_MT_C5"/>
    <property type="match status" value="1"/>
</dbReference>
<dbReference type="Gene3D" id="3.90.120.10">
    <property type="entry name" value="DNA Methylase, subunit A, domain 2"/>
    <property type="match status" value="1"/>
</dbReference>
<evidence type="ECO:0000256" key="2">
    <source>
        <dbReference type="ARBA" id="ARBA00022679"/>
    </source>
</evidence>
<dbReference type="GO" id="GO:0032259">
    <property type="term" value="P:methylation"/>
    <property type="evidence" value="ECO:0007669"/>
    <property type="project" value="UniProtKB-KW"/>
</dbReference>
<comment type="catalytic activity">
    <reaction evidence="7">
        <text>a 2'-deoxycytidine in DNA + S-adenosyl-L-methionine = a 5-methyl-2'-deoxycytidine in DNA + S-adenosyl-L-homocysteine + H(+)</text>
        <dbReference type="Rhea" id="RHEA:13681"/>
        <dbReference type="Rhea" id="RHEA-COMP:11369"/>
        <dbReference type="Rhea" id="RHEA-COMP:11370"/>
        <dbReference type="ChEBI" id="CHEBI:15378"/>
        <dbReference type="ChEBI" id="CHEBI:57856"/>
        <dbReference type="ChEBI" id="CHEBI:59789"/>
        <dbReference type="ChEBI" id="CHEBI:85452"/>
        <dbReference type="ChEBI" id="CHEBI:85454"/>
        <dbReference type="EC" id="2.1.1.37"/>
    </reaction>
</comment>